<protein>
    <recommendedName>
        <fullName evidence="5">MYND-type domain-containing protein</fullName>
    </recommendedName>
</protein>
<sequence length="456" mass="51571">MEFGPLPAMIGIACHKCYKEEDLELSRCGGCRRISYCGKECQDADWKRHKPMCKALTSLEKNSAAAARLVSLLPKKPSDDLQEIRKLTDEQVDIYFTYLQRQTVVEHSWIHHEPRCLVCTRTEMVMRMETGDVTQRLIPCPSCLRSFCCSPAHWEAAHTLHHRPSADWRDGLSHCQMNTFVRLQAKVDTKHSLLDHRGQLLWVPVRVKSRWVSLEGKTWEGEFDEEICKSYGMPRTIPPSSTFLISSASDTLSMPMTILYGLSKLNEDNTWTRKQTLTVHVLGANIREVSCRLVFEEILHRLPEVNKLELILCGPEVPSRDSFDHEVCPECIARGRSCVLKCAADTYHDFVRKQGDQFETPDLCIAFNSGATQGHLGYTWRTSIKVLVERKLPSLFTAYDREEAEGDAAMLHAAGAAVHPLLGPCLNPWGSQKAFPTAHSVYGFHVDNGWLAGGFK</sequence>
<keyword evidence="1" id="KW-0479">Metal-binding</keyword>
<proteinExistence type="predicted"/>
<evidence type="ECO:0000256" key="4">
    <source>
        <dbReference type="PROSITE-ProRule" id="PRU00134"/>
    </source>
</evidence>
<dbReference type="AlphaFoldDB" id="A0AAD6TJ64"/>
<organism evidence="6 7">
    <name type="scientific">Mycena alexandri</name>
    <dbReference type="NCBI Taxonomy" id="1745969"/>
    <lineage>
        <taxon>Eukaryota</taxon>
        <taxon>Fungi</taxon>
        <taxon>Dikarya</taxon>
        <taxon>Basidiomycota</taxon>
        <taxon>Agaricomycotina</taxon>
        <taxon>Agaricomycetes</taxon>
        <taxon>Agaricomycetidae</taxon>
        <taxon>Agaricales</taxon>
        <taxon>Marasmiineae</taxon>
        <taxon>Mycenaceae</taxon>
        <taxon>Mycena</taxon>
    </lineage>
</organism>
<dbReference type="Pfam" id="PF01753">
    <property type="entry name" value="zf-MYND"/>
    <property type="match status" value="1"/>
</dbReference>
<dbReference type="PANTHER" id="PTHR28069">
    <property type="entry name" value="GH20023P"/>
    <property type="match status" value="1"/>
</dbReference>
<comment type="caution">
    <text evidence="6">The sequence shown here is derived from an EMBL/GenBank/DDBJ whole genome shotgun (WGS) entry which is preliminary data.</text>
</comment>
<reference evidence="6" key="1">
    <citation type="submission" date="2023-03" db="EMBL/GenBank/DDBJ databases">
        <title>Massive genome expansion in bonnet fungi (Mycena s.s.) driven by repeated elements and novel gene families across ecological guilds.</title>
        <authorList>
            <consortium name="Lawrence Berkeley National Laboratory"/>
            <person name="Harder C.B."/>
            <person name="Miyauchi S."/>
            <person name="Viragh M."/>
            <person name="Kuo A."/>
            <person name="Thoen E."/>
            <person name="Andreopoulos B."/>
            <person name="Lu D."/>
            <person name="Skrede I."/>
            <person name="Drula E."/>
            <person name="Henrissat B."/>
            <person name="Morin E."/>
            <person name="Kohler A."/>
            <person name="Barry K."/>
            <person name="LaButti K."/>
            <person name="Morin E."/>
            <person name="Salamov A."/>
            <person name="Lipzen A."/>
            <person name="Mereny Z."/>
            <person name="Hegedus B."/>
            <person name="Baldrian P."/>
            <person name="Stursova M."/>
            <person name="Weitz H."/>
            <person name="Taylor A."/>
            <person name="Grigoriev I.V."/>
            <person name="Nagy L.G."/>
            <person name="Martin F."/>
            <person name="Kauserud H."/>
        </authorList>
    </citation>
    <scope>NUCLEOTIDE SEQUENCE</scope>
    <source>
        <strain evidence="6">CBHHK200</strain>
    </source>
</reference>
<evidence type="ECO:0000313" key="7">
    <source>
        <dbReference type="Proteomes" id="UP001218188"/>
    </source>
</evidence>
<keyword evidence="7" id="KW-1185">Reference proteome</keyword>
<keyword evidence="2 4" id="KW-0863">Zinc-finger</keyword>
<dbReference type="InterPro" id="IPR002893">
    <property type="entry name" value="Znf_MYND"/>
</dbReference>
<dbReference type="Proteomes" id="UP001218188">
    <property type="component" value="Unassembled WGS sequence"/>
</dbReference>
<dbReference type="Pfam" id="PF20179">
    <property type="entry name" value="MSS51_C"/>
    <property type="match status" value="1"/>
</dbReference>
<dbReference type="Gene3D" id="6.10.140.2220">
    <property type="match status" value="1"/>
</dbReference>
<evidence type="ECO:0000256" key="3">
    <source>
        <dbReference type="ARBA" id="ARBA00022833"/>
    </source>
</evidence>
<dbReference type="PROSITE" id="PS01360">
    <property type="entry name" value="ZF_MYND_1"/>
    <property type="match status" value="1"/>
</dbReference>
<dbReference type="PROSITE" id="PS50865">
    <property type="entry name" value="ZF_MYND_2"/>
    <property type="match status" value="1"/>
</dbReference>
<evidence type="ECO:0000259" key="5">
    <source>
        <dbReference type="PROSITE" id="PS50865"/>
    </source>
</evidence>
<name>A0AAD6TJ64_9AGAR</name>
<dbReference type="InterPro" id="IPR046824">
    <property type="entry name" value="Mss51-like_C"/>
</dbReference>
<keyword evidence="3" id="KW-0862">Zinc</keyword>
<dbReference type="GO" id="GO:0008270">
    <property type="term" value="F:zinc ion binding"/>
    <property type="evidence" value="ECO:0007669"/>
    <property type="project" value="UniProtKB-KW"/>
</dbReference>
<evidence type="ECO:0000313" key="6">
    <source>
        <dbReference type="EMBL" id="KAJ7044817.1"/>
    </source>
</evidence>
<dbReference type="EMBL" id="JARJCM010000006">
    <property type="protein sequence ID" value="KAJ7044817.1"/>
    <property type="molecule type" value="Genomic_DNA"/>
</dbReference>
<accession>A0AAD6TJ64</accession>
<dbReference type="SUPFAM" id="SSF144232">
    <property type="entry name" value="HIT/MYND zinc finger-like"/>
    <property type="match status" value="1"/>
</dbReference>
<evidence type="ECO:0000256" key="2">
    <source>
        <dbReference type="ARBA" id="ARBA00022771"/>
    </source>
</evidence>
<feature type="domain" description="MYND-type" evidence="5">
    <location>
        <begin position="14"/>
        <end position="53"/>
    </location>
</feature>
<evidence type="ECO:0000256" key="1">
    <source>
        <dbReference type="ARBA" id="ARBA00022723"/>
    </source>
</evidence>
<gene>
    <name evidence="6" type="ORF">C8F04DRAFT_1069631</name>
</gene>